<reference evidence="2 3" key="1">
    <citation type="submission" date="2021-12" db="EMBL/GenBank/DDBJ databases">
        <title>Genome sequencing of bacteria with rrn-lacking chromosome and rrn-plasmid.</title>
        <authorList>
            <person name="Anda M."/>
            <person name="Iwasaki W."/>
        </authorList>
    </citation>
    <scope>NUCLEOTIDE SEQUENCE [LARGE SCALE GENOMIC DNA]</scope>
    <source>
        <strain evidence="2 3">NBRC 101262</strain>
    </source>
</reference>
<organism evidence="2 3">
    <name type="scientific">Persicobacter psychrovividus</name>
    <dbReference type="NCBI Taxonomy" id="387638"/>
    <lineage>
        <taxon>Bacteria</taxon>
        <taxon>Pseudomonadati</taxon>
        <taxon>Bacteroidota</taxon>
        <taxon>Cytophagia</taxon>
        <taxon>Cytophagales</taxon>
        <taxon>Persicobacteraceae</taxon>
        <taxon>Persicobacter</taxon>
    </lineage>
</organism>
<sequence>MRKEVDSIFLIAVSTLICGVYMIWNDITISGIDGLTQNYKVTSGYTYLFFSCILFWVAYYNLKPNSRLKKRVDFLINIFLFIPRLLIKFIKNRF</sequence>
<evidence type="ECO:0000256" key="1">
    <source>
        <dbReference type="SAM" id="Phobius"/>
    </source>
</evidence>
<evidence type="ECO:0000313" key="2">
    <source>
        <dbReference type="EMBL" id="BDC98760.1"/>
    </source>
</evidence>
<evidence type="ECO:0000313" key="3">
    <source>
        <dbReference type="Proteomes" id="UP001354989"/>
    </source>
</evidence>
<gene>
    <name evidence="2" type="ORF">PEPS_10410</name>
</gene>
<keyword evidence="1" id="KW-0472">Membrane</keyword>
<dbReference type="EMBL" id="AP025292">
    <property type="protein sequence ID" value="BDC98760.1"/>
    <property type="molecule type" value="Genomic_DNA"/>
</dbReference>
<keyword evidence="1" id="KW-1133">Transmembrane helix</keyword>
<dbReference type="Proteomes" id="UP001354989">
    <property type="component" value="Chromosome"/>
</dbReference>
<proteinExistence type="predicted"/>
<protein>
    <submittedName>
        <fullName evidence="2">Uncharacterized protein</fullName>
    </submittedName>
</protein>
<feature type="transmembrane region" description="Helical" evidence="1">
    <location>
        <begin position="7"/>
        <end position="24"/>
    </location>
</feature>
<feature type="transmembrane region" description="Helical" evidence="1">
    <location>
        <begin position="44"/>
        <end position="62"/>
    </location>
</feature>
<name>A0ABM7VCU1_9BACT</name>
<keyword evidence="3" id="KW-1185">Reference proteome</keyword>
<keyword evidence="1" id="KW-0812">Transmembrane</keyword>
<accession>A0ABM7VCU1</accession>